<evidence type="ECO:0000313" key="2">
    <source>
        <dbReference type="EMBL" id="EAV42639.1"/>
    </source>
</evidence>
<sequence>MHNIIYLVGLIVVVVAILSFLGLA</sequence>
<evidence type="ECO:0000313" key="3">
    <source>
        <dbReference type="Proteomes" id="UP000004848"/>
    </source>
</evidence>
<organism evidence="2 3">
    <name type="scientific">Roseibium aggregatum (strain ATCC 25650 / DSM 13394 / JCM 20685 / NBRC 16684 / NCIMB 2208 / IAM 12614 / B1)</name>
    <name type="common">Stappia aggregata</name>
    <dbReference type="NCBI Taxonomy" id="384765"/>
    <lineage>
        <taxon>Bacteria</taxon>
        <taxon>Pseudomonadati</taxon>
        <taxon>Pseudomonadota</taxon>
        <taxon>Alphaproteobacteria</taxon>
        <taxon>Hyphomicrobiales</taxon>
        <taxon>Stappiaceae</taxon>
        <taxon>Roseibium</taxon>
    </lineage>
</organism>
<dbReference type="Proteomes" id="UP000004848">
    <property type="component" value="Unassembled WGS sequence"/>
</dbReference>
<name>A0NX03_ROSAI</name>
<gene>
    <name evidence="2" type="ORF">SIAM614_26793</name>
</gene>
<keyword evidence="1" id="KW-1133">Transmembrane helix</keyword>
<protein>
    <submittedName>
        <fullName evidence="2">Uncharacterized protein</fullName>
    </submittedName>
</protein>
<proteinExistence type="predicted"/>
<evidence type="ECO:0000256" key="1">
    <source>
        <dbReference type="SAM" id="Phobius"/>
    </source>
</evidence>
<keyword evidence="1" id="KW-0472">Membrane</keyword>
<dbReference type="EMBL" id="AAUW01000013">
    <property type="protein sequence ID" value="EAV42639.1"/>
    <property type="molecule type" value="Genomic_DNA"/>
</dbReference>
<accession>A0NX03</accession>
<comment type="caution">
    <text evidence="2">The sequence shown here is derived from an EMBL/GenBank/DDBJ whole genome shotgun (WGS) entry which is preliminary data.</text>
</comment>
<dbReference type="AlphaFoldDB" id="A0NX03"/>
<keyword evidence="1" id="KW-0812">Transmembrane</keyword>
<reference evidence="2 3" key="1">
    <citation type="submission" date="2006-05" db="EMBL/GenBank/DDBJ databases">
        <authorList>
            <person name="King G."/>
            <person name="Ferriera S."/>
            <person name="Johnson J."/>
            <person name="Kravitz S."/>
            <person name="Beeson K."/>
            <person name="Sutton G."/>
            <person name="Rogers Y.-H."/>
            <person name="Friedman R."/>
            <person name="Frazier M."/>
            <person name="Venter J.C."/>
        </authorList>
    </citation>
    <scope>NUCLEOTIDE SEQUENCE [LARGE SCALE GENOMIC DNA]</scope>
    <source>
        <strain evidence="3">ATCC 25650 / DSM 13394 / JCM 20685 / NBRC 16684 / NCIMB 2208 / IAM 12614 / B1</strain>
    </source>
</reference>
<feature type="transmembrane region" description="Helical" evidence="1">
    <location>
        <begin position="6"/>
        <end position="23"/>
    </location>
</feature>